<reference evidence="2 3" key="1">
    <citation type="submission" date="2020-08" db="EMBL/GenBank/DDBJ databases">
        <title>Bridging the membrane lipid divide: bacteria of the FCB group superphylum have the potential to synthesize archaeal ether lipids.</title>
        <authorList>
            <person name="Villanueva L."/>
            <person name="Von Meijenfeldt F.A.B."/>
            <person name="Westbye A.B."/>
            <person name="Yadav S."/>
            <person name="Hopmans E.C."/>
            <person name="Dutilh B.E."/>
            <person name="Sinninghe Damste J.S."/>
        </authorList>
    </citation>
    <scope>NUCLEOTIDE SEQUENCE [LARGE SCALE GENOMIC DNA]</scope>
    <source>
        <strain evidence="2">NIOZ-UU36</strain>
    </source>
</reference>
<dbReference type="GO" id="GO:0004452">
    <property type="term" value="F:isopentenyl-diphosphate delta-isomerase activity"/>
    <property type="evidence" value="ECO:0007669"/>
    <property type="project" value="TreeGrafter"/>
</dbReference>
<comment type="caution">
    <text evidence="2">The sequence shown here is derived from an EMBL/GenBank/DDBJ whole genome shotgun (WGS) entry which is preliminary data.</text>
</comment>
<evidence type="ECO:0000259" key="1">
    <source>
        <dbReference type="PROSITE" id="PS51462"/>
    </source>
</evidence>
<dbReference type="PROSITE" id="PS51462">
    <property type="entry name" value="NUDIX"/>
    <property type="match status" value="1"/>
</dbReference>
<evidence type="ECO:0000313" key="3">
    <source>
        <dbReference type="Proteomes" id="UP000614469"/>
    </source>
</evidence>
<dbReference type="GO" id="GO:0005737">
    <property type="term" value="C:cytoplasm"/>
    <property type="evidence" value="ECO:0007669"/>
    <property type="project" value="TreeGrafter"/>
</dbReference>
<dbReference type="Pfam" id="PF00293">
    <property type="entry name" value="NUDIX"/>
    <property type="match status" value="1"/>
</dbReference>
<protein>
    <submittedName>
        <fullName evidence="2">NUDIX domain-containing protein</fullName>
    </submittedName>
</protein>
<proteinExistence type="predicted"/>
<dbReference type="Proteomes" id="UP000614469">
    <property type="component" value="Unassembled WGS sequence"/>
</dbReference>
<gene>
    <name evidence="2" type="ORF">H8E29_14515</name>
</gene>
<dbReference type="GO" id="GO:0009240">
    <property type="term" value="P:isopentenyl diphosphate biosynthetic process"/>
    <property type="evidence" value="ECO:0007669"/>
    <property type="project" value="TreeGrafter"/>
</dbReference>
<dbReference type="EMBL" id="JACNJN010000164">
    <property type="protein sequence ID" value="MBC8336475.1"/>
    <property type="molecule type" value="Genomic_DNA"/>
</dbReference>
<dbReference type="Gene3D" id="3.90.79.10">
    <property type="entry name" value="Nucleoside Triphosphate Pyrophosphohydrolase"/>
    <property type="match status" value="1"/>
</dbReference>
<dbReference type="PANTHER" id="PTHR10885">
    <property type="entry name" value="ISOPENTENYL-DIPHOSPHATE DELTA-ISOMERASE"/>
    <property type="match status" value="1"/>
</dbReference>
<dbReference type="InterPro" id="IPR015797">
    <property type="entry name" value="NUDIX_hydrolase-like_dom_sf"/>
</dbReference>
<dbReference type="SUPFAM" id="SSF55811">
    <property type="entry name" value="Nudix"/>
    <property type="match status" value="1"/>
</dbReference>
<dbReference type="AlphaFoldDB" id="A0A8J6NNK7"/>
<evidence type="ECO:0000313" key="2">
    <source>
        <dbReference type="EMBL" id="MBC8336475.1"/>
    </source>
</evidence>
<sequence length="183" mass="21198">MPDEIFDIIDDDDIVIGQEVRSYVHQRGLWHRGVHVLLFTREGKLLVQQRSKDRMHSPLALDCSVSEHVKAGENYYMAAIRGLLEEMGVSGVEIQPLIKFKMKYGPNDNEISELYRGFVNPNAVKFDPVEVEGIEYYSLPELEKLVKNKDFILSYWFEQIIHWYLGNPSALEVLKNYPNPSPE</sequence>
<accession>A0A8J6NNK7</accession>
<dbReference type="PANTHER" id="PTHR10885:SF20">
    <property type="entry name" value="NUDIX HYDROLASE DOMAIN-CONTAINING PROTEIN"/>
    <property type="match status" value="1"/>
</dbReference>
<organism evidence="2 3">
    <name type="scientific">Candidatus Desulfolinea nitratireducens</name>
    <dbReference type="NCBI Taxonomy" id="2841698"/>
    <lineage>
        <taxon>Bacteria</taxon>
        <taxon>Bacillati</taxon>
        <taxon>Chloroflexota</taxon>
        <taxon>Anaerolineae</taxon>
        <taxon>Anaerolineales</taxon>
        <taxon>Anaerolineales incertae sedis</taxon>
        <taxon>Candidatus Desulfolinea</taxon>
    </lineage>
</organism>
<name>A0A8J6NNK7_9CHLR</name>
<feature type="domain" description="Nudix hydrolase" evidence="1">
    <location>
        <begin position="29"/>
        <end position="159"/>
    </location>
</feature>
<dbReference type="InterPro" id="IPR000086">
    <property type="entry name" value="NUDIX_hydrolase_dom"/>
</dbReference>